<dbReference type="Pfam" id="PF13527">
    <property type="entry name" value="Acetyltransf_9"/>
    <property type="match status" value="1"/>
</dbReference>
<gene>
    <name evidence="3" type="ORF">DWY69_13090</name>
    <name evidence="2" type="ORF">DXC51_12895</name>
</gene>
<keyword evidence="4" id="KW-1185">Reference proteome</keyword>
<dbReference type="EMBL" id="QVLU01000010">
    <property type="protein sequence ID" value="RGE71528.1"/>
    <property type="molecule type" value="Genomic_DNA"/>
</dbReference>
<accession>A0A3E3IWS0</accession>
<dbReference type="PANTHER" id="PTHR37817">
    <property type="entry name" value="N-ACETYLTRANSFERASE EIS"/>
    <property type="match status" value="1"/>
</dbReference>
<dbReference type="AlphaFoldDB" id="A0A3E3IWS0"/>
<comment type="caution">
    <text evidence="3">The sequence shown here is derived from an EMBL/GenBank/DDBJ whole genome shotgun (WGS) entry which is preliminary data.</text>
</comment>
<proteinExistence type="predicted"/>
<dbReference type="SUPFAM" id="SSF55729">
    <property type="entry name" value="Acyl-CoA N-acyltransferases (Nat)"/>
    <property type="match status" value="1"/>
</dbReference>
<dbReference type="InterPro" id="IPR016181">
    <property type="entry name" value="Acyl_CoA_acyltransferase"/>
</dbReference>
<dbReference type="InterPro" id="IPR051554">
    <property type="entry name" value="Acetyltransferase_Eis"/>
</dbReference>
<dbReference type="GO" id="GO:0030649">
    <property type="term" value="P:aminoglycoside antibiotic catabolic process"/>
    <property type="evidence" value="ECO:0007669"/>
    <property type="project" value="TreeGrafter"/>
</dbReference>
<dbReference type="PROSITE" id="PS51186">
    <property type="entry name" value="GNAT"/>
    <property type="match status" value="1"/>
</dbReference>
<feature type="domain" description="N-acetyltransferase" evidence="1">
    <location>
        <begin position="2"/>
        <end position="153"/>
    </location>
</feature>
<dbReference type="PANTHER" id="PTHR37817:SF1">
    <property type="entry name" value="N-ACETYLTRANSFERASE EIS"/>
    <property type="match status" value="1"/>
</dbReference>
<dbReference type="EMBL" id="QVLV01000008">
    <property type="protein sequence ID" value="RGE59704.1"/>
    <property type="molecule type" value="Genomic_DNA"/>
</dbReference>
<dbReference type="Proteomes" id="UP000261166">
    <property type="component" value="Unassembled WGS sequence"/>
</dbReference>
<evidence type="ECO:0000313" key="2">
    <source>
        <dbReference type="EMBL" id="RGE59704.1"/>
    </source>
</evidence>
<evidence type="ECO:0000313" key="3">
    <source>
        <dbReference type="EMBL" id="RGE71528.1"/>
    </source>
</evidence>
<protein>
    <submittedName>
        <fullName evidence="3">GNAT family N-acetyltransferase</fullName>
    </submittedName>
</protein>
<organism evidence="3 5">
    <name type="scientific">Eisenbergiella massiliensis</name>
    <dbReference type="NCBI Taxonomy" id="1720294"/>
    <lineage>
        <taxon>Bacteria</taxon>
        <taxon>Bacillati</taxon>
        <taxon>Bacillota</taxon>
        <taxon>Clostridia</taxon>
        <taxon>Lachnospirales</taxon>
        <taxon>Lachnospiraceae</taxon>
        <taxon>Eisenbergiella</taxon>
    </lineage>
</organism>
<dbReference type="RefSeq" id="WP_021639057.1">
    <property type="nucleotide sequence ID" value="NZ_CALBAU010000066.1"/>
</dbReference>
<dbReference type="GeneID" id="97987745"/>
<evidence type="ECO:0000259" key="1">
    <source>
        <dbReference type="PROSITE" id="PS51186"/>
    </source>
</evidence>
<evidence type="ECO:0000313" key="5">
    <source>
        <dbReference type="Proteomes" id="UP000261166"/>
    </source>
</evidence>
<keyword evidence="3" id="KW-0808">Transferase</keyword>
<dbReference type="Proteomes" id="UP000260812">
    <property type="component" value="Unassembled WGS sequence"/>
</dbReference>
<name>A0A3E3IWS0_9FIRM</name>
<dbReference type="Gene3D" id="3.40.630.30">
    <property type="match status" value="1"/>
</dbReference>
<dbReference type="InterPro" id="IPR000182">
    <property type="entry name" value="GNAT_dom"/>
</dbReference>
<evidence type="ECO:0000313" key="4">
    <source>
        <dbReference type="Proteomes" id="UP000260812"/>
    </source>
</evidence>
<dbReference type="OrthoDB" id="2063981at2"/>
<sequence>MSEYRKAKPEEREACIEFADYVFSKAHCPHDFETLIPRVYGEGVDSASMHRIAVDERGKIRALIAVLREELEVGGKALQAGFVGTVSVHPKARGEGHMKVLMGEWLKEMRETCDIAVLGGQRQRYEYFGFTRGGSQYKYSVNRSNIRHALKKTDCGGISFCPLEEAEGGYELVYNINKQRPARVERPKEQIGSIVRNMGEKALAVLDNEKLTGYILVSGNGDTVCELGLLDAGIMEAVIKAYLAYTERDEIEIVASAYDKALNQRIGRFAESYCVEPSEMFQIFDFANVLEAYLSLKQKTLGLALGEFSAVLDGQPVTVWADENGVSVERAAKPGAAVLDKHQAQELLLSEYGRFMDVQAPVGWFPLPVFWYAADSF</sequence>
<dbReference type="GO" id="GO:0034069">
    <property type="term" value="F:aminoglycoside N-acetyltransferase activity"/>
    <property type="evidence" value="ECO:0007669"/>
    <property type="project" value="TreeGrafter"/>
</dbReference>
<reference evidence="3 5" key="1">
    <citation type="submission" date="2018-08" db="EMBL/GenBank/DDBJ databases">
        <title>A genome reference for cultivated species of the human gut microbiota.</title>
        <authorList>
            <person name="Zou Y."/>
            <person name="Xue W."/>
            <person name="Luo G."/>
        </authorList>
    </citation>
    <scope>NUCLEOTIDE SEQUENCE [LARGE SCALE GENOMIC DNA]</scope>
    <source>
        <strain evidence="3 5">AF26-4BH</strain>
        <strain evidence="2">TF05-5AC</strain>
    </source>
</reference>